<dbReference type="Proteomes" id="UP001062443">
    <property type="component" value="Unassembled WGS sequence"/>
</dbReference>
<protein>
    <recommendedName>
        <fullName evidence="3">Copper(I)-binding protein</fullName>
    </recommendedName>
</protein>
<keyword evidence="2" id="KW-1185">Reference proteome</keyword>
<dbReference type="SUPFAM" id="SSF110087">
    <property type="entry name" value="DR1885-like metal-binding protein"/>
    <property type="match status" value="1"/>
</dbReference>
<dbReference type="InterPro" id="IPR007410">
    <property type="entry name" value="LpqE-like"/>
</dbReference>
<reference evidence="1" key="1">
    <citation type="submission" date="2013-04" db="EMBL/GenBank/DDBJ databases">
        <title>The genome sequencing project of 58 acetic acid bacteria.</title>
        <authorList>
            <person name="Okamoto-Kainuma A."/>
            <person name="Ishikawa M."/>
            <person name="Umino S."/>
            <person name="Koizumi Y."/>
            <person name="Shiwa Y."/>
            <person name="Yoshikawa H."/>
            <person name="Matsutani M."/>
            <person name="Matsushita K."/>
        </authorList>
    </citation>
    <scope>NUCLEOTIDE SEQUENCE</scope>
    <source>
        <strain evidence="1">NBRC 106556</strain>
    </source>
</reference>
<evidence type="ECO:0000313" key="2">
    <source>
        <dbReference type="Proteomes" id="UP001062443"/>
    </source>
</evidence>
<dbReference type="InterPro" id="IPR058248">
    <property type="entry name" value="Lxx211020-like"/>
</dbReference>
<organism evidence="1 2">
    <name type="scientific">Neokomagataea tanensis NBRC 106556</name>
    <dbReference type="NCBI Taxonomy" id="1223519"/>
    <lineage>
        <taxon>Bacteria</taxon>
        <taxon>Pseudomonadati</taxon>
        <taxon>Pseudomonadota</taxon>
        <taxon>Alphaproteobacteria</taxon>
        <taxon>Acetobacterales</taxon>
        <taxon>Acetobacteraceae</taxon>
        <taxon>Neokomagataea</taxon>
    </lineage>
</organism>
<dbReference type="EMBL" id="BAQB01000022">
    <property type="protein sequence ID" value="GBR47755.1"/>
    <property type="molecule type" value="Genomic_DNA"/>
</dbReference>
<name>A0ABQ0QK77_9PROT</name>
<gene>
    <name evidence="1" type="ORF">AA106556_1565</name>
</gene>
<proteinExistence type="predicted"/>
<sequence>MALASAMTIAKAEPVAQNSAHIVVSNGTLLPLPLSSSRAAGFFSLTNNDATDHLLKGITSPLCASIMAHHTKQEQTVATNDLFTHLALQHNATMVFPRDGYHLVCLGLHRSLQSGDKVPFTFLFLDSPDVTVNFTVVR</sequence>
<dbReference type="PANTHER" id="PTHR36302">
    <property type="entry name" value="BLR7088 PROTEIN"/>
    <property type="match status" value="1"/>
</dbReference>
<dbReference type="InterPro" id="IPR036182">
    <property type="entry name" value="PCuAC_sf"/>
</dbReference>
<evidence type="ECO:0000313" key="1">
    <source>
        <dbReference type="EMBL" id="GBR47755.1"/>
    </source>
</evidence>
<evidence type="ECO:0008006" key="3">
    <source>
        <dbReference type="Google" id="ProtNLM"/>
    </source>
</evidence>
<comment type="caution">
    <text evidence="1">The sequence shown here is derived from an EMBL/GenBank/DDBJ whole genome shotgun (WGS) entry which is preliminary data.</text>
</comment>
<dbReference type="Gene3D" id="2.60.40.1890">
    <property type="entry name" value="PCu(A)C copper chaperone"/>
    <property type="match status" value="1"/>
</dbReference>
<dbReference type="Pfam" id="PF04314">
    <property type="entry name" value="PCuAC"/>
    <property type="match status" value="1"/>
</dbReference>
<accession>A0ABQ0QK77</accession>
<dbReference type="PANTHER" id="PTHR36302:SF1">
    <property type="entry name" value="COPPER CHAPERONE PCU(A)C"/>
    <property type="match status" value="1"/>
</dbReference>